<reference evidence="1" key="1">
    <citation type="submission" date="2019-08" db="EMBL/GenBank/DDBJ databases">
        <authorList>
            <person name="Kucharzyk K."/>
            <person name="Murdoch R.W."/>
            <person name="Higgins S."/>
            <person name="Loffler F."/>
        </authorList>
    </citation>
    <scope>NUCLEOTIDE SEQUENCE</scope>
</reference>
<proteinExistence type="predicted"/>
<comment type="caution">
    <text evidence="1">The sequence shown here is derived from an EMBL/GenBank/DDBJ whole genome shotgun (WGS) entry which is preliminary data.</text>
</comment>
<dbReference type="EMBL" id="VSSQ01006056">
    <property type="protein sequence ID" value="MPM31384.1"/>
    <property type="molecule type" value="Genomic_DNA"/>
</dbReference>
<protein>
    <submittedName>
        <fullName evidence="1">Uncharacterized protein</fullName>
    </submittedName>
</protein>
<dbReference type="AlphaFoldDB" id="A0A644YZK7"/>
<gene>
    <name evidence="1" type="ORF">SDC9_77939</name>
</gene>
<organism evidence="1">
    <name type="scientific">bioreactor metagenome</name>
    <dbReference type="NCBI Taxonomy" id="1076179"/>
    <lineage>
        <taxon>unclassified sequences</taxon>
        <taxon>metagenomes</taxon>
        <taxon>ecological metagenomes</taxon>
    </lineage>
</organism>
<sequence>MHLRHDGRHVLQVALGGDGLLQILGTAALHPVFVGGVADDFPFLHRGHMPGIDVEGHAVLFP</sequence>
<accession>A0A644YZK7</accession>
<evidence type="ECO:0000313" key="1">
    <source>
        <dbReference type="EMBL" id="MPM31384.1"/>
    </source>
</evidence>
<name>A0A644YZK7_9ZZZZ</name>